<dbReference type="AlphaFoldDB" id="A0A6J6A315"/>
<protein>
    <submittedName>
        <fullName evidence="1">Unannotated protein</fullName>
    </submittedName>
</protein>
<reference evidence="1" key="1">
    <citation type="submission" date="2020-05" db="EMBL/GenBank/DDBJ databases">
        <authorList>
            <person name="Chiriac C."/>
            <person name="Salcher M."/>
            <person name="Ghai R."/>
            <person name="Kavagutti S V."/>
        </authorList>
    </citation>
    <scope>NUCLEOTIDE SEQUENCE</scope>
</reference>
<proteinExistence type="predicted"/>
<sequence>MNSGNDVTNDEFANHFRNLEMVGMVKSWERSTAMATSAGPTRTGNLWLGNANEHQTPLINQANSWWPTIERIDHTEHSDHRSGINIGALRLVIQTDVSTDDRRVKRHAGFRHAIDGLRQLPHDLGMFRVTEVQTVHNSQRTSTYTRKIQ</sequence>
<accession>A0A6J6A315</accession>
<gene>
    <name evidence="1" type="ORF">UFOPK3331_02242</name>
</gene>
<dbReference type="EMBL" id="CAESAL010000181">
    <property type="protein sequence ID" value="CAB4347490.1"/>
    <property type="molecule type" value="Genomic_DNA"/>
</dbReference>
<name>A0A6J6A315_9ZZZZ</name>
<evidence type="ECO:0000313" key="1">
    <source>
        <dbReference type="EMBL" id="CAB4347490.1"/>
    </source>
</evidence>
<organism evidence="1">
    <name type="scientific">freshwater metagenome</name>
    <dbReference type="NCBI Taxonomy" id="449393"/>
    <lineage>
        <taxon>unclassified sequences</taxon>
        <taxon>metagenomes</taxon>
        <taxon>ecological metagenomes</taxon>
    </lineage>
</organism>